<evidence type="ECO:0000313" key="3">
    <source>
        <dbReference type="EMBL" id="KAJ7770464.1"/>
    </source>
</evidence>
<dbReference type="CDD" id="cd04301">
    <property type="entry name" value="NAT_SF"/>
    <property type="match status" value="1"/>
</dbReference>
<name>A0AAD7JRT4_9AGAR</name>
<feature type="compositionally biased region" description="Low complexity" evidence="1">
    <location>
        <begin position="381"/>
        <end position="392"/>
    </location>
</feature>
<organism evidence="3 4">
    <name type="scientific">Mycena metata</name>
    <dbReference type="NCBI Taxonomy" id="1033252"/>
    <lineage>
        <taxon>Eukaryota</taxon>
        <taxon>Fungi</taxon>
        <taxon>Dikarya</taxon>
        <taxon>Basidiomycota</taxon>
        <taxon>Agaricomycotina</taxon>
        <taxon>Agaricomycetes</taxon>
        <taxon>Agaricomycetidae</taxon>
        <taxon>Agaricales</taxon>
        <taxon>Marasmiineae</taxon>
        <taxon>Mycenaceae</taxon>
        <taxon>Mycena</taxon>
    </lineage>
</organism>
<dbReference type="InterPro" id="IPR000182">
    <property type="entry name" value="GNAT_dom"/>
</dbReference>
<feature type="domain" description="N-acetyltransferase" evidence="2">
    <location>
        <begin position="213"/>
        <end position="273"/>
    </location>
</feature>
<dbReference type="AlphaFoldDB" id="A0AAD7JRT4"/>
<dbReference type="InterPro" id="IPR016181">
    <property type="entry name" value="Acyl_CoA_acyltransferase"/>
</dbReference>
<feature type="compositionally biased region" description="Low complexity" evidence="1">
    <location>
        <begin position="456"/>
        <end position="486"/>
    </location>
</feature>
<feature type="region of interest" description="Disordered" evidence="1">
    <location>
        <begin position="456"/>
        <end position="495"/>
    </location>
</feature>
<keyword evidence="4" id="KW-1185">Reference proteome</keyword>
<comment type="caution">
    <text evidence="3">The sequence shown here is derived from an EMBL/GenBank/DDBJ whole genome shotgun (WGS) entry which is preliminary data.</text>
</comment>
<dbReference type="GO" id="GO:0016747">
    <property type="term" value="F:acyltransferase activity, transferring groups other than amino-acyl groups"/>
    <property type="evidence" value="ECO:0007669"/>
    <property type="project" value="InterPro"/>
</dbReference>
<evidence type="ECO:0000256" key="1">
    <source>
        <dbReference type="SAM" id="MobiDB-lite"/>
    </source>
</evidence>
<accession>A0AAD7JRT4</accession>
<gene>
    <name evidence="3" type="ORF">B0H16DRAFT_1306923</name>
</gene>
<dbReference type="EMBL" id="JARKIB010000016">
    <property type="protein sequence ID" value="KAJ7770464.1"/>
    <property type="molecule type" value="Genomic_DNA"/>
</dbReference>
<proteinExistence type="predicted"/>
<evidence type="ECO:0000259" key="2">
    <source>
        <dbReference type="Pfam" id="PF13302"/>
    </source>
</evidence>
<dbReference type="InterPro" id="IPR051531">
    <property type="entry name" value="N-acetyltransferase"/>
</dbReference>
<dbReference type="PANTHER" id="PTHR43792">
    <property type="entry name" value="GNAT FAMILY, PUTATIVE (AFU_ORTHOLOGUE AFUA_3G00765)-RELATED-RELATED"/>
    <property type="match status" value="1"/>
</dbReference>
<feature type="region of interest" description="Disordered" evidence="1">
    <location>
        <begin position="372"/>
        <end position="416"/>
    </location>
</feature>
<dbReference type="Pfam" id="PF13302">
    <property type="entry name" value="Acetyltransf_3"/>
    <property type="match status" value="1"/>
</dbReference>
<dbReference type="SUPFAM" id="SSF55729">
    <property type="entry name" value="Acyl-CoA N-acyltransferases (Nat)"/>
    <property type="match status" value="1"/>
</dbReference>
<dbReference type="Gene3D" id="3.40.630.30">
    <property type="match status" value="1"/>
</dbReference>
<sequence>MPPLVGKHILISDGLEGQDDNFESLMTLWEDLQLSSFEVAAQQPSMDVISFAHAAFFFGVITRVAPTSDESKEAVPEPELPSALNPPEAWFPKSTTVQSWLEDWAESDISLPSSSTPQVQNRKAAPALKSTPVDPWLAPLRVADTPRQSAIDDAMLEDLNEWGPAIWSNNGGASSSRVGTSLTPRLAGTGDYKPSFYDTDKRPKTVENTNRAIGIIYLAVSPLSHSPHGQVGELNLGIILNKAHRGKGYAREAIQLALKYAFEVKNCHRIQASLLSLSTKDRMVSLLTQLRFGHEGTKRRSFFNPLMGEWQDVTTLAILDTDWAMRSYYKPAPKSLWDELFLRHERERDELLRWEEDNNRLKRTASMVTIRGAEAPDSEAESVASSVSTTASKGKKRMAPSASLRDSYDGSGSDVESDFGDGRFVRRFVFDDPLVGGEPSSPALSSISLVESVPGSVSSASTASSLRSPSVSGSDWDMMDSSSSHSFSDDEGSHA</sequence>
<reference evidence="3" key="1">
    <citation type="submission" date="2023-03" db="EMBL/GenBank/DDBJ databases">
        <title>Massive genome expansion in bonnet fungi (Mycena s.s.) driven by repeated elements and novel gene families across ecological guilds.</title>
        <authorList>
            <consortium name="Lawrence Berkeley National Laboratory"/>
            <person name="Harder C.B."/>
            <person name="Miyauchi S."/>
            <person name="Viragh M."/>
            <person name="Kuo A."/>
            <person name="Thoen E."/>
            <person name="Andreopoulos B."/>
            <person name="Lu D."/>
            <person name="Skrede I."/>
            <person name="Drula E."/>
            <person name="Henrissat B."/>
            <person name="Morin E."/>
            <person name="Kohler A."/>
            <person name="Barry K."/>
            <person name="LaButti K."/>
            <person name="Morin E."/>
            <person name="Salamov A."/>
            <person name="Lipzen A."/>
            <person name="Mereny Z."/>
            <person name="Hegedus B."/>
            <person name="Baldrian P."/>
            <person name="Stursova M."/>
            <person name="Weitz H."/>
            <person name="Taylor A."/>
            <person name="Grigoriev I.V."/>
            <person name="Nagy L.G."/>
            <person name="Martin F."/>
            <person name="Kauserud H."/>
        </authorList>
    </citation>
    <scope>NUCLEOTIDE SEQUENCE</scope>
    <source>
        <strain evidence="3">CBHHK182m</strain>
    </source>
</reference>
<protein>
    <recommendedName>
        <fullName evidence="2">N-acetyltransferase domain-containing protein</fullName>
    </recommendedName>
</protein>
<dbReference type="Proteomes" id="UP001215598">
    <property type="component" value="Unassembled WGS sequence"/>
</dbReference>
<evidence type="ECO:0000313" key="4">
    <source>
        <dbReference type="Proteomes" id="UP001215598"/>
    </source>
</evidence>